<dbReference type="STRING" id="1833852.B0537_14765"/>
<reference evidence="1 2" key="1">
    <citation type="journal article" date="2016" name="Int. J. Syst. Evol. Microbiol.">
        <title>Desulfotomaculum ferrireducens sp. nov., a moderately thermophilic sulfate-reducing and dissimilatory Fe(III)-reducing bacterium isolated from compost.</title>
        <authorList>
            <person name="Yang G."/>
            <person name="Guo J."/>
            <person name="Zhuang L."/>
            <person name="Yuan Y."/>
            <person name="Zhou S."/>
        </authorList>
    </citation>
    <scope>NUCLEOTIDE SEQUENCE [LARGE SCALE GENOMIC DNA]</scope>
    <source>
        <strain evidence="1 2">GSS09</strain>
    </source>
</reference>
<evidence type="ECO:0000313" key="2">
    <source>
        <dbReference type="Proteomes" id="UP000189464"/>
    </source>
</evidence>
<gene>
    <name evidence="1" type="ORF">B0537_14765</name>
</gene>
<keyword evidence="2" id="KW-1185">Reference proteome</keyword>
<dbReference type="RefSeq" id="WP_077715255.1">
    <property type="nucleotide sequence ID" value="NZ_CP019698.1"/>
</dbReference>
<dbReference type="EMBL" id="CP019698">
    <property type="protein sequence ID" value="AQS60224.1"/>
    <property type="molecule type" value="Genomic_DNA"/>
</dbReference>
<evidence type="ECO:0000313" key="1">
    <source>
        <dbReference type="EMBL" id="AQS60224.1"/>
    </source>
</evidence>
<proteinExistence type="predicted"/>
<accession>A0A1S6IZN7</accession>
<dbReference type="AlphaFoldDB" id="A0A1S6IZN7"/>
<name>A0A1S6IZN7_9FIRM</name>
<dbReference type="OrthoDB" id="1786710at2"/>
<organism evidence="1 2">
    <name type="scientific">Desulforamulus ferrireducens</name>
    <dbReference type="NCBI Taxonomy" id="1833852"/>
    <lineage>
        <taxon>Bacteria</taxon>
        <taxon>Bacillati</taxon>
        <taxon>Bacillota</taxon>
        <taxon>Clostridia</taxon>
        <taxon>Eubacteriales</taxon>
        <taxon>Peptococcaceae</taxon>
        <taxon>Desulforamulus</taxon>
    </lineage>
</organism>
<sequence>MEYSKSLKFSVVKIDEFEKPGNWEQICNLCGSIGATILPEIEYTNNKEIKTTCLSVLCASTECRNLSYHYFELDSQMSAGADISEFTTLPKGIKITCQECGNQNITVKLQLEESGFKYVHDIVQVTLACPCGNTATHQFLGKYF</sequence>
<dbReference type="KEGG" id="dfg:B0537_14765"/>
<protein>
    <submittedName>
        <fullName evidence="1">Uncharacterized protein</fullName>
    </submittedName>
</protein>
<dbReference type="Proteomes" id="UP000189464">
    <property type="component" value="Chromosome"/>
</dbReference>